<gene>
    <name evidence="15" type="ORF">QFZ56_007469</name>
</gene>
<evidence type="ECO:0000256" key="2">
    <source>
        <dbReference type="ARBA" id="ARBA00004651"/>
    </source>
</evidence>
<evidence type="ECO:0000256" key="7">
    <source>
        <dbReference type="ARBA" id="ARBA00022801"/>
    </source>
</evidence>
<feature type="region of interest" description="Disordered" evidence="12">
    <location>
        <begin position="435"/>
        <end position="488"/>
    </location>
</feature>
<evidence type="ECO:0000256" key="8">
    <source>
        <dbReference type="ARBA" id="ARBA00022833"/>
    </source>
</evidence>
<dbReference type="RefSeq" id="WP_307049136.1">
    <property type="nucleotide sequence ID" value="NZ_JAUSYA010000001.1"/>
</dbReference>
<evidence type="ECO:0000256" key="6">
    <source>
        <dbReference type="ARBA" id="ARBA00022723"/>
    </source>
</evidence>
<dbReference type="Proteomes" id="UP001243364">
    <property type="component" value="Unassembled WGS sequence"/>
</dbReference>
<comment type="subcellular location">
    <subcellularLocation>
        <location evidence="2">Cell membrane</location>
        <topology evidence="2">Multi-pass membrane protein</topology>
    </subcellularLocation>
</comment>
<feature type="domain" description="Peptidase M48" evidence="14">
    <location>
        <begin position="143"/>
        <end position="344"/>
    </location>
</feature>
<keyword evidence="7" id="KW-0378">Hydrolase</keyword>
<feature type="compositionally biased region" description="Polar residues" evidence="12">
    <location>
        <begin position="261"/>
        <end position="280"/>
    </location>
</feature>
<dbReference type="PANTHER" id="PTHR43221:SF1">
    <property type="entry name" value="PROTEASE HTPX"/>
    <property type="match status" value="1"/>
</dbReference>
<keyword evidence="4 15" id="KW-0645">Protease</keyword>
<keyword evidence="9 13" id="KW-1133">Transmembrane helix</keyword>
<feature type="region of interest" description="Disordered" evidence="12">
    <location>
        <begin position="309"/>
        <end position="333"/>
    </location>
</feature>
<organism evidence="15 16">
    <name type="scientific">Streptomyces achromogenes</name>
    <dbReference type="NCBI Taxonomy" id="67255"/>
    <lineage>
        <taxon>Bacteria</taxon>
        <taxon>Bacillati</taxon>
        <taxon>Actinomycetota</taxon>
        <taxon>Actinomycetes</taxon>
        <taxon>Kitasatosporales</taxon>
        <taxon>Streptomycetaceae</taxon>
        <taxon>Streptomyces</taxon>
    </lineage>
</organism>
<feature type="compositionally biased region" description="Basic and acidic residues" evidence="12">
    <location>
        <begin position="313"/>
        <end position="326"/>
    </location>
</feature>
<dbReference type="PANTHER" id="PTHR43221">
    <property type="entry name" value="PROTEASE HTPX"/>
    <property type="match status" value="1"/>
</dbReference>
<evidence type="ECO:0000256" key="10">
    <source>
        <dbReference type="ARBA" id="ARBA00023049"/>
    </source>
</evidence>
<protein>
    <submittedName>
        <fullName evidence="15">Zn-dependent protease with chaperone function</fullName>
    </submittedName>
</protein>
<dbReference type="InterPro" id="IPR050083">
    <property type="entry name" value="HtpX_protease"/>
</dbReference>
<evidence type="ECO:0000313" key="16">
    <source>
        <dbReference type="Proteomes" id="UP001243364"/>
    </source>
</evidence>
<keyword evidence="11 13" id="KW-0472">Membrane</keyword>
<evidence type="ECO:0000256" key="13">
    <source>
        <dbReference type="SAM" id="Phobius"/>
    </source>
</evidence>
<evidence type="ECO:0000256" key="9">
    <source>
        <dbReference type="ARBA" id="ARBA00022989"/>
    </source>
</evidence>
<evidence type="ECO:0000256" key="5">
    <source>
        <dbReference type="ARBA" id="ARBA00022692"/>
    </source>
</evidence>
<dbReference type="InterPro" id="IPR001915">
    <property type="entry name" value="Peptidase_M48"/>
</dbReference>
<feature type="compositionally biased region" description="Pro residues" evidence="12">
    <location>
        <begin position="439"/>
        <end position="475"/>
    </location>
</feature>
<evidence type="ECO:0000256" key="4">
    <source>
        <dbReference type="ARBA" id="ARBA00022670"/>
    </source>
</evidence>
<feature type="region of interest" description="Disordered" evidence="12">
    <location>
        <begin position="261"/>
        <end position="292"/>
    </location>
</feature>
<comment type="caution">
    <text evidence="15">The sequence shown here is derived from an EMBL/GenBank/DDBJ whole genome shotgun (WGS) entry which is preliminary data.</text>
</comment>
<dbReference type="GO" id="GO:0006508">
    <property type="term" value="P:proteolysis"/>
    <property type="evidence" value="ECO:0007669"/>
    <property type="project" value="UniProtKB-KW"/>
</dbReference>
<keyword evidence="5 13" id="KW-0812">Transmembrane</keyword>
<keyword evidence="8" id="KW-0862">Zinc</keyword>
<evidence type="ECO:0000256" key="12">
    <source>
        <dbReference type="SAM" id="MobiDB-lite"/>
    </source>
</evidence>
<dbReference type="EMBL" id="JAUSYA010000001">
    <property type="protein sequence ID" value="MDQ0688506.1"/>
    <property type="molecule type" value="Genomic_DNA"/>
</dbReference>
<sequence>MTANKTATTTVRALLGCALLGGVHLLGLAVLAAQLLLLVAILTTDSWQVAVPGSFTLAAVCTLGYGLLSGTSADVPEGPRIVLTAQQQPELWALIRQLADELDTAPPATLRLADTVNACAGERSRLWGLFPGPRTLDLGLPLLIGLTGDQLRAVLCHELGHYAGRHTALAAVSHRGSVALERTIRHLEVLATDQLSVTPPPRLLLRILRAYNGLYLRLTLSVRRGQELEADAAAARITGPHTLAQALLTVHNLVPLWNETTGNRARSQGSSAPAPASTTGGDDVRSLSPPSLPEGVFRDFAHRIAEPAGRPFADGRDLSALDDPSHDGLGSHPPLTVRLAALRRDDEPVDAHPASLSAHPRAASLVRNLPEAAEALQRAMSPLRGAPPGQAGQAGATVAVPPPRLDRAVVRFRVKVMLVGWFLILAASAVVHSVVSPPRTDPPPINPPPATHHVPPAAPPPPLAFPTFTLPPLPSPGRLTTSPLVPLK</sequence>
<keyword evidence="16" id="KW-1185">Reference proteome</keyword>
<dbReference type="GO" id="GO:0008233">
    <property type="term" value="F:peptidase activity"/>
    <property type="evidence" value="ECO:0007669"/>
    <property type="project" value="UniProtKB-KW"/>
</dbReference>
<evidence type="ECO:0000256" key="1">
    <source>
        <dbReference type="ARBA" id="ARBA00001947"/>
    </source>
</evidence>
<comment type="cofactor">
    <cofactor evidence="1">
        <name>Zn(2+)</name>
        <dbReference type="ChEBI" id="CHEBI:29105"/>
    </cofactor>
</comment>
<evidence type="ECO:0000256" key="11">
    <source>
        <dbReference type="ARBA" id="ARBA00023136"/>
    </source>
</evidence>
<proteinExistence type="predicted"/>
<name>A0ABU0QCX3_STRAH</name>
<feature type="compositionally biased region" description="Polar residues" evidence="12">
    <location>
        <begin position="478"/>
        <end position="488"/>
    </location>
</feature>
<keyword evidence="10" id="KW-0482">Metalloprotease</keyword>
<dbReference type="CDD" id="cd07328">
    <property type="entry name" value="M48_Ste24p_like"/>
    <property type="match status" value="1"/>
</dbReference>
<evidence type="ECO:0000259" key="14">
    <source>
        <dbReference type="Pfam" id="PF01435"/>
    </source>
</evidence>
<keyword evidence="3" id="KW-1003">Cell membrane</keyword>
<dbReference type="Pfam" id="PF01435">
    <property type="entry name" value="Peptidase_M48"/>
    <property type="match status" value="1"/>
</dbReference>
<evidence type="ECO:0000313" key="15">
    <source>
        <dbReference type="EMBL" id="MDQ0688506.1"/>
    </source>
</evidence>
<evidence type="ECO:0000256" key="3">
    <source>
        <dbReference type="ARBA" id="ARBA00022475"/>
    </source>
</evidence>
<reference evidence="15 16" key="1">
    <citation type="submission" date="2023-07" db="EMBL/GenBank/DDBJ databases">
        <title>Comparative genomics of wheat-associated soil bacteria to identify genetic determinants of phenazine resistance.</title>
        <authorList>
            <person name="Mouncey N."/>
        </authorList>
    </citation>
    <scope>NUCLEOTIDE SEQUENCE [LARGE SCALE GENOMIC DNA]</scope>
    <source>
        <strain evidence="15 16">W4I19-2</strain>
    </source>
</reference>
<keyword evidence="6" id="KW-0479">Metal-binding</keyword>
<feature type="transmembrane region" description="Helical" evidence="13">
    <location>
        <begin position="12"/>
        <end position="41"/>
    </location>
</feature>
<accession>A0ABU0QCX3</accession>
<dbReference type="Gene3D" id="3.30.2010.10">
    <property type="entry name" value="Metalloproteases ('zincins'), catalytic domain"/>
    <property type="match status" value="1"/>
</dbReference>